<dbReference type="STRING" id="433924.NS331_16265"/>
<name>A0A370FGD0_9BURK</name>
<proteinExistence type="predicted"/>
<accession>A0A370FGD0</accession>
<dbReference type="AlphaFoldDB" id="A0A370FGD0"/>
<dbReference type="SUPFAM" id="SSF109604">
    <property type="entry name" value="HD-domain/PDEase-like"/>
    <property type="match status" value="1"/>
</dbReference>
<dbReference type="Gene3D" id="1.10.3210.10">
    <property type="entry name" value="Hypothetical protein af1432"/>
    <property type="match status" value="1"/>
</dbReference>
<evidence type="ECO:0000259" key="2">
    <source>
        <dbReference type="PROSITE" id="PS50110"/>
    </source>
</evidence>
<dbReference type="InterPro" id="IPR052020">
    <property type="entry name" value="Cyclic_di-GMP/3'3'-cGAMP_PDE"/>
</dbReference>
<dbReference type="InterPro" id="IPR001789">
    <property type="entry name" value="Sig_transdc_resp-reg_receiver"/>
</dbReference>
<dbReference type="SMART" id="SM00448">
    <property type="entry name" value="REC"/>
    <property type="match status" value="1"/>
</dbReference>
<dbReference type="CDD" id="cd00077">
    <property type="entry name" value="HDc"/>
    <property type="match status" value="1"/>
</dbReference>
<keyword evidence="5" id="KW-1185">Reference proteome</keyword>
<dbReference type="InterPro" id="IPR003738">
    <property type="entry name" value="SRAP"/>
</dbReference>
<dbReference type="OrthoDB" id="9801101at2"/>
<reference evidence="4 5" key="1">
    <citation type="submission" date="2018-07" db="EMBL/GenBank/DDBJ databases">
        <title>Genomic Encyclopedia of Type Strains, Phase IV (KMG-IV): sequencing the most valuable type-strain genomes for metagenomic binning, comparative biology and taxonomic classification.</title>
        <authorList>
            <person name="Goeker M."/>
        </authorList>
    </citation>
    <scope>NUCLEOTIDE SEQUENCE [LARGE SCALE GENOMIC DNA]</scope>
    <source>
        <strain evidence="4 5">DSM 21352</strain>
    </source>
</reference>
<gene>
    <name evidence="4" type="ORF">DFR41_106154</name>
</gene>
<keyword evidence="1" id="KW-0597">Phosphoprotein</keyword>
<dbReference type="Proteomes" id="UP000255265">
    <property type="component" value="Unassembled WGS sequence"/>
</dbReference>
<dbReference type="Pfam" id="PF02586">
    <property type="entry name" value="SRAP"/>
    <property type="match status" value="1"/>
</dbReference>
<feature type="domain" description="HD-GYP" evidence="3">
    <location>
        <begin position="364"/>
        <end position="561"/>
    </location>
</feature>
<dbReference type="GO" id="GO:0106300">
    <property type="term" value="P:protein-DNA covalent cross-linking repair"/>
    <property type="evidence" value="ECO:0007669"/>
    <property type="project" value="InterPro"/>
</dbReference>
<dbReference type="GO" id="GO:0000160">
    <property type="term" value="P:phosphorelay signal transduction system"/>
    <property type="evidence" value="ECO:0007669"/>
    <property type="project" value="InterPro"/>
</dbReference>
<feature type="domain" description="Response regulatory" evidence="2">
    <location>
        <begin position="241"/>
        <end position="356"/>
    </location>
</feature>
<dbReference type="Gene3D" id="3.40.50.2300">
    <property type="match status" value="1"/>
</dbReference>
<dbReference type="GO" id="GO:0003697">
    <property type="term" value="F:single-stranded DNA binding"/>
    <property type="evidence" value="ECO:0007669"/>
    <property type="project" value="InterPro"/>
</dbReference>
<dbReference type="SUPFAM" id="SSF52172">
    <property type="entry name" value="CheY-like"/>
    <property type="match status" value="1"/>
</dbReference>
<organism evidence="4 5">
    <name type="scientific">Pseudacidovorax intermedius</name>
    <dbReference type="NCBI Taxonomy" id="433924"/>
    <lineage>
        <taxon>Bacteria</taxon>
        <taxon>Pseudomonadati</taxon>
        <taxon>Pseudomonadota</taxon>
        <taxon>Betaproteobacteria</taxon>
        <taxon>Burkholderiales</taxon>
        <taxon>Comamonadaceae</taxon>
        <taxon>Pseudacidovorax</taxon>
    </lineage>
</organism>
<dbReference type="InterPro" id="IPR011006">
    <property type="entry name" value="CheY-like_superfamily"/>
</dbReference>
<evidence type="ECO:0000313" key="5">
    <source>
        <dbReference type="Proteomes" id="UP000255265"/>
    </source>
</evidence>
<dbReference type="InterPro" id="IPR037522">
    <property type="entry name" value="HD_GYP_dom"/>
</dbReference>
<dbReference type="InterPro" id="IPR036590">
    <property type="entry name" value="SRAP-like"/>
</dbReference>
<dbReference type="PROSITE" id="PS50110">
    <property type="entry name" value="RESPONSE_REGULATORY"/>
    <property type="match status" value="1"/>
</dbReference>
<feature type="modified residue" description="4-aspartylphosphate" evidence="1">
    <location>
        <position position="289"/>
    </location>
</feature>
<comment type="caution">
    <text evidence="4">The sequence shown here is derived from an EMBL/GenBank/DDBJ whole genome shotgun (WGS) entry which is preliminary data.</text>
</comment>
<dbReference type="Pfam" id="PF13487">
    <property type="entry name" value="HD_5"/>
    <property type="match status" value="1"/>
</dbReference>
<dbReference type="PANTHER" id="PTHR45228:SF5">
    <property type="entry name" value="CYCLIC DI-GMP PHOSPHODIESTERASE VC_1348-RELATED"/>
    <property type="match status" value="1"/>
</dbReference>
<sequence length="583" mass="63280">MISSLESARPHHWEALRRDLRAGEWTLPEAGTPSVQPGGELPFVFRRGNEIAVTAGRWGLVTRETLRAGLPSALRARTALIRDDELGKLPVRSAWQGAQQCLVPVAALHVPDHRNPEGEPWLTRIARRDDGPLYLAGLWNSWADENGVRRLSVGLLTVDAAGHPLMGNYGPPGKPRRMPVVLPRGLGRAWLLAQGEERAAFLRPLPAAQLSAICVEKSADAQAEPVVPATLPPTPDVRRQSLLLVDDEPSNLQLLRLSLQADYHLIFATEGGRAIELARERRPDLILLDLMMPGVDGYAVCEALKADPGTAHIPIVFCTAVHDGDAEAKALRLGAADYITKPFYPHVVAARVRTHLAALGMLAAQQSSLRQLQRLCDAAAMRANVSTSHIQRMSQTAHEIALEAGARADWCAMLQSSAPLHDLGIVAVPDAVLRKPGPLDADEWTVMRAHPLLGAQLIGDDPSDVLGMARDIALCHHERWDGTGYPSGLAGEQIPLAARIVAIADSFDAMTSPRPYREALSEEAAVAQIRAGAGAAFEPRLVDAFLRALPRILRMRQRWVREVEGLAGAAQPAVENEAVDERR</sequence>
<dbReference type="PROSITE" id="PS51832">
    <property type="entry name" value="HD_GYP"/>
    <property type="match status" value="1"/>
</dbReference>
<evidence type="ECO:0000313" key="4">
    <source>
        <dbReference type="EMBL" id="RDI23449.1"/>
    </source>
</evidence>
<evidence type="ECO:0000259" key="3">
    <source>
        <dbReference type="PROSITE" id="PS51832"/>
    </source>
</evidence>
<dbReference type="PANTHER" id="PTHR45228">
    <property type="entry name" value="CYCLIC DI-GMP PHOSPHODIESTERASE TM_0186-RELATED"/>
    <property type="match status" value="1"/>
</dbReference>
<dbReference type="InterPro" id="IPR003607">
    <property type="entry name" value="HD/PDEase_dom"/>
</dbReference>
<evidence type="ECO:0000256" key="1">
    <source>
        <dbReference type="PROSITE-ProRule" id="PRU00169"/>
    </source>
</evidence>
<dbReference type="RefSeq" id="WP_114803485.1">
    <property type="nucleotide sequence ID" value="NZ_QQAV01000006.1"/>
</dbReference>
<dbReference type="SUPFAM" id="SSF143081">
    <property type="entry name" value="BB1717-like"/>
    <property type="match status" value="1"/>
</dbReference>
<dbReference type="Gene3D" id="3.90.1680.10">
    <property type="entry name" value="SOS response associated peptidase-like"/>
    <property type="match status" value="1"/>
</dbReference>
<protein>
    <submittedName>
        <fullName evidence="4">Response regulator RpfG family c-di-GMP phosphodiesterase</fullName>
    </submittedName>
</protein>
<dbReference type="EMBL" id="QQAV01000006">
    <property type="protein sequence ID" value="RDI23449.1"/>
    <property type="molecule type" value="Genomic_DNA"/>
</dbReference>
<dbReference type="Pfam" id="PF00072">
    <property type="entry name" value="Response_reg"/>
    <property type="match status" value="1"/>
</dbReference>
<dbReference type="GO" id="GO:0008081">
    <property type="term" value="F:phosphoric diester hydrolase activity"/>
    <property type="evidence" value="ECO:0007669"/>
    <property type="project" value="UniProtKB-ARBA"/>
</dbReference>